<dbReference type="OMA" id="LLHYHIC"/>
<evidence type="ECO:0000313" key="4">
    <source>
        <dbReference type="Proteomes" id="UP000825935"/>
    </source>
</evidence>
<dbReference type="FunFam" id="1.25.40.10:FF:000309">
    <property type="entry name" value="Pentatricopeptide repeat-containing protein, chloroplastic"/>
    <property type="match status" value="1"/>
</dbReference>
<keyword evidence="1" id="KW-0677">Repeat</keyword>
<dbReference type="OrthoDB" id="185373at2759"/>
<dbReference type="PROSITE" id="PS51375">
    <property type="entry name" value="PPR"/>
    <property type="match status" value="8"/>
</dbReference>
<dbReference type="FunFam" id="1.25.40.10:FF:000436">
    <property type="entry name" value="Pentatricopeptide repeat-containing protein At5g39350 family"/>
    <property type="match status" value="1"/>
</dbReference>
<dbReference type="Pfam" id="PF01535">
    <property type="entry name" value="PPR"/>
    <property type="match status" value="7"/>
</dbReference>
<feature type="repeat" description="PPR" evidence="2">
    <location>
        <begin position="574"/>
        <end position="608"/>
    </location>
</feature>
<dbReference type="NCBIfam" id="TIGR00756">
    <property type="entry name" value="PPR"/>
    <property type="match status" value="7"/>
</dbReference>
<accession>A0A8T2TFG6</accession>
<dbReference type="FunFam" id="1.25.40.10:FF:000344">
    <property type="entry name" value="Pentatricopeptide repeat-containing protein"/>
    <property type="match status" value="2"/>
</dbReference>
<feature type="repeat" description="PPR" evidence="2">
    <location>
        <begin position="271"/>
        <end position="305"/>
    </location>
</feature>
<feature type="repeat" description="PPR" evidence="2">
    <location>
        <begin position="68"/>
        <end position="103"/>
    </location>
</feature>
<dbReference type="EMBL" id="CM035418">
    <property type="protein sequence ID" value="KAH7420583.1"/>
    <property type="molecule type" value="Genomic_DNA"/>
</dbReference>
<dbReference type="FunFam" id="1.25.40.10:FF:000158">
    <property type="entry name" value="pentatricopeptide repeat-containing protein At2g33680"/>
    <property type="match status" value="1"/>
</dbReference>
<evidence type="ECO:0008006" key="5">
    <source>
        <dbReference type="Google" id="ProtNLM"/>
    </source>
</evidence>
<evidence type="ECO:0000313" key="3">
    <source>
        <dbReference type="EMBL" id="KAH7420583.1"/>
    </source>
</evidence>
<dbReference type="InterPro" id="IPR046960">
    <property type="entry name" value="PPR_At4g14850-like_plant"/>
</dbReference>
<dbReference type="Pfam" id="PF13041">
    <property type="entry name" value="PPR_2"/>
    <property type="match status" value="6"/>
</dbReference>
<name>A0A8T2TFG6_CERRI</name>
<feature type="repeat" description="PPR" evidence="2">
    <location>
        <begin position="170"/>
        <end position="204"/>
    </location>
</feature>
<feature type="repeat" description="PPR" evidence="2">
    <location>
        <begin position="776"/>
        <end position="810"/>
    </location>
</feature>
<reference evidence="3" key="1">
    <citation type="submission" date="2021-08" db="EMBL/GenBank/DDBJ databases">
        <title>WGS assembly of Ceratopteris richardii.</title>
        <authorList>
            <person name="Marchant D.B."/>
            <person name="Chen G."/>
            <person name="Jenkins J."/>
            <person name="Shu S."/>
            <person name="Leebens-Mack J."/>
            <person name="Grimwood J."/>
            <person name="Schmutz J."/>
            <person name="Soltis P."/>
            <person name="Soltis D."/>
            <person name="Chen Z.-H."/>
        </authorList>
    </citation>
    <scope>NUCLEOTIDE SEQUENCE</scope>
    <source>
        <strain evidence="3">Whitten #5841</strain>
        <tissue evidence="3">Leaf</tissue>
    </source>
</reference>
<evidence type="ECO:0000256" key="1">
    <source>
        <dbReference type="ARBA" id="ARBA00022737"/>
    </source>
</evidence>
<proteinExistence type="predicted"/>
<dbReference type="Proteomes" id="UP000825935">
    <property type="component" value="Chromosome 13"/>
</dbReference>
<feature type="repeat" description="PPR" evidence="2">
    <location>
        <begin position="474"/>
        <end position="508"/>
    </location>
</feature>
<dbReference type="Gene3D" id="1.25.40.10">
    <property type="entry name" value="Tetratricopeptide repeat domain"/>
    <property type="match status" value="9"/>
</dbReference>
<organism evidence="3 4">
    <name type="scientific">Ceratopteris richardii</name>
    <name type="common">Triangle waterfern</name>
    <dbReference type="NCBI Taxonomy" id="49495"/>
    <lineage>
        <taxon>Eukaryota</taxon>
        <taxon>Viridiplantae</taxon>
        <taxon>Streptophyta</taxon>
        <taxon>Embryophyta</taxon>
        <taxon>Tracheophyta</taxon>
        <taxon>Polypodiopsida</taxon>
        <taxon>Polypodiidae</taxon>
        <taxon>Polypodiales</taxon>
        <taxon>Pteridineae</taxon>
        <taxon>Pteridaceae</taxon>
        <taxon>Parkerioideae</taxon>
        <taxon>Ceratopteris</taxon>
    </lineage>
</organism>
<dbReference type="PANTHER" id="PTHR24015">
    <property type="entry name" value="OS07G0578800 PROTEIN-RELATED"/>
    <property type="match status" value="1"/>
</dbReference>
<keyword evidence="4" id="KW-1185">Reference proteome</keyword>
<dbReference type="GO" id="GO:0003723">
    <property type="term" value="F:RNA binding"/>
    <property type="evidence" value="ECO:0007669"/>
    <property type="project" value="InterPro"/>
</dbReference>
<feature type="repeat" description="PPR" evidence="2">
    <location>
        <begin position="373"/>
        <end position="407"/>
    </location>
</feature>
<dbReference type="InterPro" id="IPR011990">
    <property type="entry name" value="TPR-like_helical_dom_sf"/>
</dbReference>
<dbReference type="PANTHER" id="PTHR24015:SF548">
    <property type="entry name" value="OS08G0340900 PROTEIN"/>
    <property type="match status" value="1"/>
</dbReference>
<dbReference type="GO" id="GO:0009451">
    <property type="term" value="P:RNA modification"/>
    <property type="evidence" value="ECO:0007669"/>
    <property type="project" value="InterPro"/>
</dbReference>
<protein>
    <recommendedName>
        <fullName evidence="5">Pentatricopeptide repeat-containing protein</fullName>
    </recommendedName>
</protein>
<comment type="caution">
    <text evidence="3">The sequence shown here is derived from an EMBL/GenBank/DDBJ whole genome shotgun (WGS) entry which is preliminary data.</text>
</comment>
<evidence type="ECO:0000256" key="2">
    <source>
        <dbReference type="PROSITE-ProRule" id="PRU00708"/>
    </source>
</evidence>
<dbReference type="InterPro" id="IPR002885">
    <property type="entry name" value="PPR_rpt"/>
</dbReference>
<gene>
    <name evidence="3" type="ORF">KP509_13G013300</name>
</gene>
<dbReference type="GO" id="GO:0048731">
    <property type="term" value="P:system development"/>
    <property type="evidence" value="ECO:0007669"/>
    <property type="project" value="UniProtKB-ARBA"/>
</dbReference>
<feature type="repeat" description="PPR" evidence="2">
    <location>
        <begin position="675"/>
        <end position="709"/>
    </location>
</feature>
<sequence>MTRDDLYRLLQQCVKHKDLPSAKKVHRLMVSNGHHTISALADVLIRLFASHKCLFDACLVFSGVLQPSLYTWHAIISAYSSLGHHREALELWRQMQYENGISPDKVSFLCILKTCCCLKAIQQGNLVFKQLIETDHIRSAPIQSSLILMYAKCDSLDDARRVFDIFPRCDVVLWGTMLAAYAHHGDGAAALDLYTKMYEQNIQPDKVTFLCLLKAVNTSKNSNLGRLVHNEIMNGVVELDAVLGSTLVDMYAKCGDMEDAQATFDDMPHRNAVTWNVMILGYVQHGHGYMALQLFSKMQYDNTMKPEKVTFVCALKACACIGAAIEGRMLHDQIIRRSLEEEDLLENTIIDMYAKCGMVDEAANVFSRVYKQEVVSWNSLMGAYTQQGQALEALKLFQSMQIVGVLPDTVTFSSILKACATTELLEFGQLIHDWIVQLSIEADVVIGSALIDMYCKCRHVNEGHKVFEKLHSANVVSWNAVISGYVQIQHDHKALELFQQMLHRGVDPNDVTYSSILKACSNLSNLEAARVAHDRVVRGGLEDAILVCALVDTYAKCGSIREAHWVFNRTSNHSTAAWAALIGGHVQNNKALCALELFERMEEEDIKPDKVTFLSALKAPTMLGAINEGMLLHDRLLRDGYGSDVALGNTLVDMYAKCGRLDDACRVFDRLTIKDVVSWGALITGYTQQDNGFAALELYQRMETEGNNPESATLLSLLKACGTVGAFEQGKIVHEKLVRQAFDDDSVVGNALVDMYAKCGRMRDAIEVMERLFHKDRISWNALISGYAMQGNFDCALLYLRDMQQHGLEPDSYSYTSIIDACSHAGDSHTCLALLRGMTKQHFMNLNLEEFNCIVDALGRSGLLDNAKELLQSLPCPPEDIGWMSLLTSFRTHGSLFVAVQSAHCDEDIEPDNMCMSKGYRMSSQETTHVQARVKRLEKALTKSQLNGNGYVGITSKFVKRWSVSQICTIKKQPGFQKHMPNIVNMDLGKHVNLFMRLFSSMRLIGSRFSRPSKLCTEHRKGSKFGLNRKNVCYLIYSEIKCILFCNQI</sequence>
<dbReference type="AlphaFoldDB" id="A0A8T2TFG6"/>